<dbReference type="STRING" id="910964.GEAM_2067"/>
<keyword evidence="3" id="KW-1185">Reference proteome</keyword>
<dbReference type="Pfam" id="PF00563">
    <property type="entry name" value="EAL"/>
    <property type="match status" value="1"/>
</dbReference>
<dbReference type="InterPro" id="IPR001633">
    <property type="entry name" value="EAL_dom"/>
</dbReference>
<accession>A0A085GAK0</accession>
<organism evidence="2 3">
    <name type="scientific">Ewingella americana (strain ATCC 33852 / DSM 4580 / CCUG 14506 / JCM 5911 / LMG 7869 / NCTC 12157 / CDC 1468-78)</name>
    <dbReference type="NCBI Taxonomy" id="910964"/>
    <lineage>
        <taxon>Bacteria</taxon>
        <taxon>Pseudomonadati</taxon>
        <taxon>Pseudomonadota</taxon>
        <taxon>Gammaproteobacteria</taxon>
        <taxon>Enterobacterales</taxon>
        <taxon>Yersiniaceae</taxon>
        <taxon>Ewingella</taxon>
    </lineage>
</organism>
<evidence type="ECO:0000313" key="2">
    <source>
        <dbReference type="EMBL" id="KFC80745.1"/>
    </source>
</evidence>
<gene>
    <name evidence="2" type="ORF">GEAM_2067</name>
</gene>
<reference evidence="2 3" key="1">
    <citation type="submission" date="2014-05" db="EMBL/GenBank/DDBJ databases">
        <title>ATOL: Assembling a taxonomically balanced genome-scale reconstruction of the evolutionary history of the Enterobacteriaceae.</title>
        <authorList>
            <person name="Plunkett G.III."/>
            <person name="Neeno-Eckwall E.C."/>
            <person name="Glasner J.D."/>
            <person name="Perna N.T."/>
        </authorList>
    </citation>
    <scope>NUCLEOTIDE SEQUENCE [LARGE SCALE GENOMIC DNA]</scope>
    <source>
        <strain evidence="2 3">ATCC 33852</strain>
    </source>
</reference>
<dbReference type="InterPro" id="IPR035919">
    <property type="entry name" value="EAL_sf"/>
</dbReference>
<dbReference type="Proteomes" id="UP000028640">
    <property type="component" value="Unassembled WGS sequence"/>
</dbReference>
<name>A0A085GAK0_EWIA3</name>
<dbReference type="SUPFAM" id="SSF141868">
    <property type="entry name" value="EAL domain-like"/>
    <property type="match status" value="1"/>
</dbReference>
<proteinExistence type="predicted"/>
<feature type="domain" description="EAL" evidence="1">
    <location>
        <begin position="1"/>
        <end position="245"/>
    </location>
</feature>
<evidence type="ECO:0000313" key="3">
    <source>
        <dbReference type="Proteomes" id="UP000028640"/>
    </source>
</evidence>
<dbReference type="EMBL" id="JMPJ01000053">
    <property type="protein sequence ID" value="KFC80745.1"/>
    <property type="molecule type" value="Genomic_DNA"/>
</dbReference>
<sequence>MFWKKMKIQFDTAFSSNYLCQPIYSNKGKLLAVELICRFASTDSKLIMPTELVLNLLNTQQLSRFLSEQVAFAKEHAAWFEKNQVILNITVEEKLANIITDDDVLRDEIKQLRFIHLSINESFPQLSAGKNNAQLVALKNDFTLWLDGMGSGNANMAPIFDHIFTWVKLDRALFWELYQGENFTIILPSLLRNLNRFCRNVVIDGLDSAEYFDALNKTDVQGMKGMLWPGVEAAALDNLLESPSQFH</sequence>
<dbReference type="AlphaFoldDB" id="A0A085GAK0"/>
<dbReference type="PROSITE" id="PS50883">
    <property type="entry name" value="EAL"/>
    <property type="match status" value="1"/>
</dbReference>
<evidence type="ECO:0000259" key="1">
    <source>
        <dbReference type="PROSITE" id="PS50883"/>
    </source>
</evidence>
<comment type="caution">
    <text evidence="2">The sequence shown here is derived from an EMBL/GenBank/DDBJ whole genome shotgun (WGS) entry which is preliminary data.</text>
</comment>
<dbReference type="eggNOG" id="COG2200">
    <property type="taxonomic scope" value="Bacteria"/>
</dbReference>
<dbReference type="Gene3D" id="3.20.20.450">
    <property type="entry name" value="EAL domain"/>
    <property type="match status" value="1"/>
</dbReference>
<protein>
    <recommendedName>
        <fullName evidence="1">EAL domain-containing protein</fullName>
    </recommendedName>
</protein>